<proteinExistence type="predicted"/>
<feature type="compositionally biased region" description="Basic and acidic residues" evidence="1">
    <location>
        <begin position="95"/>
        <end position="106"/>
    </location>
</feature>
<sequence>METEEKSLAGSLPDKSQVAAEVLGNTSSASESPTSPRKEPGITLCIEEGTQEMINGVTETLNDTVEGYTDAETVVSVSNHGLDGDTVTSSTEAGHFPERENHGYEFRNPDSLVHELESSNVTTKESKEEPEMDDVLKSVLGFQPNTSAVDFLAPVLDVKFNSERKVSDSKCLFEALFTEEFKTVVVDCNKEGFGDDNLVSVEDEEELKGPPTDTLSSLELDCYETNEMHLQLNDCNNGGYGGNNLVSVEDEELKGPPTDTLSSLEMDHYARNEVLQNDIDLLNPPAELEKRKHKLKRLVQSPNSFFMVLFLLSLPKTRFDAMQINLIFRFMFAGRQVPGMLQHGYTDAETVVSVSNHGLDGDTVTSSTEAGHFPERENHGYEFRNPDSLVHELESSNVTTKESKEEPEMDDVLKSVLGFQPNTSAVDFLAPVLDVKFNSERKVSDSKCLFEALFTEEFKTVVVDCDKEGFGDDNLVSVEDEEELKGPPTDTLSSLELDCYETNEMHVQLNGVNVEGFNNVVVDCNNGGYGGDNLVSVEDEELKGPPTDTLSSLEMDHYATNEVLLQLNVNTKSSMELIIMVLQNDIDLLNPPAELEKRKHKLKRLVQSPNSFFMDVKCQGCFNM</sequence>
<dbReference type="AlphaFoldDB" id="A0A8S9H5Y3"/>
<dbReference type="PANTHER" id="PTHR37261:SF1">
    <property type="entry name" value="40S RIBOSOMAL PROTEIN S27"/>
    <property type="match status" value="1"/>
</dbReference>
<reference evidence="2" key="1">
    <citation type="submission" date="2019-12" db="EMBL/GenBank/DDBJ databases">
        <title>Genome sequencing and annotation of Brassica cretica.</title>
        <authorList>
            <person name="Studholme D.J."/>
            <person name="Sarris P.F."/>
        </authorList>
    </citation>
    <scope>NUCLEOTIDE SEQUENCE</scope>
    <source>
        <strain evidence="2">PFS-001/15</strain>
        <tissue evidence="2">Leaf</tissue>
    </source>
</reference>
<feature type="region of interest" description="Disordered" evidence="1">
    <location>
        <begin position="79"/>
        <end position="106"/>
    </location>
</feature>
<accession>A0A8S9H5Y3</accession>
<feature type="region of interest" description="Disordered" evidence="1">
    <location>
        <begin position="1"/>
        <end position="42"/>
    </location>
</feature>
<dbReference type="PANTHER" id="PTHR37261">
    <property type="entry name" value="40S RIBOSOMAL PROTEIN S27"/>
    <property type="match status" value="1"/>
</dbReference>
<dbReference type="Gene3D" id="2.20.25.100">
    <property type="entry name" value="Zn-binding ribosomal proteins"/>
    <property type="match status" value="2"/>
</dbReference>
<organism evidence="2 3">
    <name type="scientific">Brassica cretica</name>
    <name type="common">Mustard</name>
    <dbReference type="NCBI Taxonomy" id="69181"/>
    <lineage>
        <taxon>Eukaryota</taxon>
        <taxon>Viridiplantae</taxon>
        <taxon>Streptophyta</taxon>
        <taxon>Embryophyta</taxon>
        <taxon>Tracheophyta</taxon>
        <taxon>Spermatophyta</taxon>
        <taxon>Magnoliopsida</taxon>
        <taxon>eudicotyledons</taxon>
        <taxon>Gunneridae</taxon>
        <taxon>Pentapetalae</taxon>
        <taxon>rosids</taxon>
        <taxon>malvids</taxon>
        <taxon>Brassicales</taxon>
        <taxon>Brassicaceae</taxon>
        <taxon>Brassiceae</taxon>
        <taxon>Brassica</taxon>
    </lineage>
</organism>
<dbReference type="InterPro" id="IPR023407">
    <property type="entry name" value="Ribosomal_eS27_Zn-bd_dom_sf"/>
</dbReference>
<feature type="region of interest" description="Disordered" evidence="1">
    <location>
        <begin position="359"/>
        <end position="378"/>
    </location>
</feature>
<evidence type="ECO:0000313" key="3">
    <source>
        <dbReference type="Proteomes" id="UP000712281"/>
    </source>
</evidence>
<feature type="compositionally biased region" description="Polar residues" evidence="1">
    <location>
        <begin position="24"/>
        <end position="35"/>
    </location>
</feature>
<evidence type="ECO:0000313" key="2">
    <source>
        <dbReference type="EMBL" id="KAF2551837.1"/>
    </source>
</evidence>
<comment type="caution">
    <text evidence="2">The sequence shown here is derived from an EMBL/GenBank/DDBJ whole genome shotgun (WGS) entry which is preliminary data.</text>
</comment>
<protein>
    <submittedName>
        <fullName evidence="2">Uncharacterized protein</fullName>
    </submittedName>
</protein>
<name>A0A8S9H5Y3_BRACR</name>
<evidence type="ECO:0000256" key="1">
    <source>
        <dbReference type="SAM" id="MobiDB-lite"/>
    </source>
</evidence>
<dbReference type="Proteomes" id="UP000712281">
    <property type="component" value="Unassembled WGS sequence"/>
</dbReference>
<gene>
    <name evidence="2" type="ORF">F2Q68_00036474</name>
</gene>
<dbReference type="EMBL" id="QGKW02001988">
    <property type="protein sequence ID" value="KAF2551837.1"/>
    <property type="molecule type" value="Genomic_DNA"/>
</dbReference>